<dbReference type="InterPro" id="IPR025110">
    <property type="entry name" value="AMP-bd_C"/>
</dbReference>
<dbReference type="Gene3D" id="3.30.300.30">
    <property type="match status" value="1"/>
</dbReference>
<dbReference type="GO" id="GO:0006631">
    <property type="term" value="P:fatty acid metabolic process"/>
    <property type="evidence" value="ECO:0007669"/>
    <property type="project" value="TreeGrafter"/>
</dbReference>
<dbReference type="InterPro" id="IPR045851">
    <property type="entry name" value="AMP-bd_C_sf"/>
</dbReference>
<dbReference type="InterPro" id="IPR000873">
    <property type="entry name" value="AMP-dep_synth/lig_dom"/>
</dbReference>
<keyword evidence="2 5" id="KW-0436">Ligase</keyword>
<dbReference type="PANTHER" id="PTHR43201">
    <property type="entry name" value="ACYL-COA SYNTHETASE"/>
    <property type="match status" value="1"/>
</dbReference>
<dbReference type="AlphaFoldDB" id="A0A6P2CEH6"/>
<evidence type="ECO:0000256" key="1">
    <source>
        <dbReference type="ARBA" id="ARBA00006432"/>
    </source>
</evidence>
<dbReference type="Proteomes" id="UP000471120">
    <property type="component" value="Unassembled WGS sequence"/>
</dbReference>
<comment type="similarity">
    <text evidence="1">Belongs to the ATP-dependent AMP-binding enzyme family.</text>
</comment>
<feature type="domain" description="AMP-dependent synthetase/ligase" evidence="3">
    <location>
        <begin position="55"/>
        <end position="424"/>
    </location>
</feature>
<evidence type="ECO:0000313" key="5">
    <source>
        <dbReference type="EMBL" id="TXG90360.1"/>
    </source>
</evidence>
<feature type="domain" description="AMP-binding enzyme C-terminal" evidence="4">
    <location>
        <begin position="474"/>
        <end position="550"/>
    </location>
</feature>
<dbReference type="EMBL" id="QRCM01000001">
    <property type="protein sequence ID" value="TXG90360.1"/>
    <property type="molecule type" value="Genomic_DNA"/>
</dbReference>
<evidence type="ECO:0000259" key="3">
    <source>
        <dbReference type="Pfam" id="PF00501"/>
    </source>
</evidence>
<dbReference type="PROSITE" id="PS00455">
    <property type="entry name" value="AMP_BINDING"/>
    <property type="match status" value="1"/>
</dbReference>
<gene>
    <name evidence="5" type="ORF">DW322_09150</name>
</gene>
<dbReference type="RefSeq" id="WP_010837233.1">
    <property type="nucleotide sequence ID" value="NZ_QRCM01000001.1"/>
</dbReference>
<protein>
    <submittedName>
        <fullName evidence="5">Long-chain fatty acid--CoA ligase</fullName>
    </submittedName>
</protein>
<sequence length="558" mass="60426">MSAPPDPQAYLDQVITELTGPGGVFEVAEEDVLGARMPVMLGRRASVGELVRDSDAWGDRDYLVTRDARVSFAQHRAEVAALAAALRERHGVGRGDRVAILAANSPSWVTAFFATQVLGAIGVGMNAWWAAPEVRYGLEHSTPVVVFADAKRAAVLESLAGDGVLDGVTVLTLENDLPDLVAQYLGAPLDLATVDEDDPSTILYTSGTSGRPKGALHSHRNLLAVVDYHRYNDGLAAAFTGRRYEPTEPSELRYLLTSPLLHIASLHNLVVPRLATGSAVVMPEGGFDVDAVLSLVERERVTNWGAVPTMAARLLAHPDVEKYDLSSLRAFALASAPSSVAFKERLKERFAFARDALVDSYGLTECSTAIAAATGPELEYFPGTLGRPIITVSLEIRDPLGDWLPDGEEGEICVRSPFVMLGYWNDESATRAAIDDGRWLRTGDFGVVENGRLRLTGRRSDLILRGGENVYPTEIEQCLDEHPDVDEAAVVGVAHPELGNEVAAVVVVRDGASPNEADLRSFVESRLAYYKVPTRWRITSEPLPRNATGKIVRTRIEA</sequence>
<dbReference type="PANTHER" id="PTHR43201:SF5">
    <property type="entry name" value="MEDIUM-CHAIN ACYL-COA LIGASE ACSF2, MITOCHONDRIAL"/>
    <property type="match status" value="1"/>
</dbReference>
<dbReference type="Pfam" id="PF13193">
    <property type="entry name" value="AMP-binding_C"/>
    <property type="match status" value="1"/>
</dbReference>
<dbReference type="Gene3D" id="3.40.50.12780">
    <property type="entry name" value="N-terminal domain of ligase-like"/>
    <property type="match status" value="1"/>
</dbReference>
<dbReference type="InterPro" id="IPR020845">
    <property type="entry name" value="AMP-binding_CS"/>
</dbReference>
<comment type="caution">
    <text evidence="5">The sequence shown here is derived from an EMBL/GenBank/DDBJ whole genome shotgun (WGS) entry which is preliminary data.</text>
</comment>
<evidence type="ECO:0000256" key="2">
    <source>
        <dbReference type="ARBA" id="ARBA00022598"/>
    </source>
</evidence>
<dbReference type="SUPFAM" id="SSF56801">
    <property type="entry name" value="Acetyl-CoA synthetase-like"/>
    <property type="match status" value="1"/>
</dbReference>
<name>A0A6P2CEH6_9NOCA</name>
<dbReference type="GO" id="GO:0031956">
    <property type="term" value="F:medium-chain fatty acid-CoA ligase activity"/>
    <property type="evidence" value="ECO:0007669"/>
    <property type="project" value="TreeGrafter"/>
</dbReference>
<evidence type="ECO:0000313" key="6">
    <source>
        <dbReference type="Proteomes" id="UP000471120"/>
    </source>
</evidence>
<organism evidence="5 6">
    <name type="scientific">Rhodococcus rhodnii</name>
    <dbReference type="NCBI Taxonomy" id="38312"/>
    <lineage>
        <taxon>Bacteria</taxon>
        <taxon>Bacillati</taxon>
        <taxon>Actinomycetota</taxon>
        <taxon>Actinomycetes</taxon>
        <taxon>Mycobacteriales</taxon>
        <taxon>Nocardiaceae</taxon>
        <taxon>Rhodococcus</taxon>
    </lineage>
</organism>
<proteinExistence type="inferred from homology"/>
<dbReference type="InterPro" id="IPR042099">
    <property type="entry name" value="ANL_N_sf"/>
</dbReference>
<dbReference type="Pfam" id="PF00501">
    <property type="entry name" value="AMP-binding"/>
    <property type="match status" value="1"/>
</dbReference>
<accession>A0A6P2CEH6</accession>
<reference evidence="5 6" key="1">
    <citation type="submission" date="2018-07" db="EMBL/GenBank/DDBJ databases">
        <title>Genome sequence of Rhodococcus rhodnii ATCC 35071 from Rhodnius prolixus.</title>
        <authorList>
            <person name="Patel V."/>
            <person name="Vogel K.J."/>
        </authorList>
    </citation>
    <scope>NUCLEOTIDE SEQUENCE [LARGE SCALE GENOMIC DNA]</scope>
    <source>
        <strain evidence="5 6">ATCC 35071</strain>
    </source>
</reference>
<evidence type="ECO:0000259" key="4">
    <source>
        <dbReference type="Pfam" id="PF13193"/>
    </source>
</evidence>